<reference evidence="3" key="1">
    <citation type="journal article" date="2019" name="Int. J. Syst. Evol. Microbiol.">
        <title>The Global Catalogue of Microorganisms (GCM) 10K type strain sequencing project: providing services to taxonomists for standard genome sequencing and annotation.</title>
        <authorList>
            <consortium name="The Broad Institute Genomics Platform"/>
            <consortium name="The Broad Institute Genome Sequencing Center for Infectious Disease"/>
            <person name="Wu L."/>
            <person name="Ma J."/>
        </authorList>
    </citation>
    <scope>NUCLEOTIDE SEQUENCE [LARGE SCALE GENOMIC DNA]</scope>
    <source>
        <strain evidence="3">R28</strain>
    </source>
</reference>
<gene>
    <name evidence="2" type="ORF">ACFSJF_17355</name>
</gene>
<protein>
    <submittedName>
        <fullName evidence="2">Helix-turn-helix transcriptional regulator</fullName>
    </submittedName>
</protein>
<dbReference type="Pfam" id="PF13443">
    <property type="entry name" value="HTH_26"/>
    <property type="match status" value="1"/>
</dbReference>
<dbReference type="Gene3D" id="1.10.260.40">
    <property type="entry name" value="lambda repressor-like DNA-binding domains"/>
    <property type="match status" value="1"/>
</dbReference>
<dbReference type="SUPFAM" id="SSF47413">
    <property type="entry name" value="lambda repressor-like DNA-binding domains"/>
    <property type="match status" value="1"/>
</dbReference>
<dbReference type="RefSeq" id="WP_377557009.1">
    <property type="nucleotide sequence ID" value="NZ_JBHUHQ010000021.1"/>
</dbReference>
<sequence length="74" mass="8464">MAYQVGRCLLRERLQNAKMSQLELAAKLGVTRQQINKYVNDPPTVMTLQVAKNISTILHCSIEDLYEWVEVGDK</sequence>
<proteinExistence type="predicted"/>
<dbReference type="InterPro" id="IPR001387">
    <property type="entry name" value="Cro/C1-type_HTH"/>
</dbReference>
<dbReference type="SMART" id="SM00530">
    <property type="entry name" value="HTH_XRE"/>
    <property type="match status" value="1"/>
</dbReference>
<evidence type="ECO:0000259" key="1">
    <source>
        <dbReference type="PROSITE" id="PS50943"/>
    </source>
</evidence>
<dbReference type="CDD" id="cd00093">
    <property type="entry name" value="HTH_XRE"/>
    <property type="match status" value="1"/>
</dbReference>
<dbReference type="InterPro" id="IPR010982">
    <property type="entry name" value="Lambda_DNA-bd_dom_sf"/>
</dbReference>
<organism evidence="2 3">
    <name type="scientific">Ornithinibacillus salinisoli</name>
    <dbReference type="NCBI Taxonomy" id="1848459"/>
    <lineage>
        <taxon>Bacteria</taxon>
        <taxon>Bacillati</taxon>
        <taxon>Bacillota</taxon>
        <taxon>Bacilli</taxon>
        <taxon>Bacillales</taxon>
        <taxon>Bacillaceae</taxon>
        <taxon>Ornithinibacillus</taxon>
    </lineage>
</organism>
<dbReference type="EMBL" id="JBHUHQ010000021">
    <property type="protein sequence ID" value="MFD2046049.1"/>
    <property type="molecule type" value="Genomic_DNA"/>
</dbReference>
<feature type="domain" description="HTH cro/C1-type" evidence="1">
    <location>
        <begin position="10"/>
        <end position="65"/>
    </location>
</feature>
<keyword evidence="3" id="KW-1185">Reference proteome</keyword>
<evidence type="ECO:0000313" key="2">
    <source>
        <dbReference type="EMBL" id="MFD2046049.1"/>
    </source>
</evidence>
<evidence type="ECO:0000313" key="3">
    <source>
        <dbReference type="Proteomes" id="UP001597383"/>
    </source>
</evidence>
<dbReference type="PROSITE" id="PS50943">
    <property type="entry name" value="HTH_CROC1"/>
    <property type="match status" value="1"/>
</dbReference>
<comment type="caution">
    <text evidence="2">The sequence shown here is derived from an EMBL/GenBank/DDBJ whole genome shotgun (WGS) entry which is preliminary data.</text>
</comment>
<name>A0ABW4W3X7_9BACI</name>
<dbReference type="Proteomes" id="UP001597383">
    <property type="component" value="Unassembled WGS sequence"/>
</dbReference>
<accession>A0ABW4W3X7</accession>